<comment type="caution">
    <text evidence="2">The sequence shown here is derived from an EMBL/GenBank/DDBJ whole genome shotgun (WGS) entry which is preliminary data.</text>
</comment>
<dbReference type="CDD" id="cd06222">
    <property type="entry name" value="RNase_H_like"/>
    <property type="match status" value="1"/>
</dbReference>
<dbReference type="SUPFAM" id="SSF53098">
    <property type="entry name" value="Ribonuclease H-like"/>
    <property type="match status" value="1"/>
</dbReference>
<dbReference type="InterPro" id="IPR053151">
    <property type="entry name" value="RNase_H-like"/>
</dbReference>
<dbReference type="InterPro" id="IPR044730">
    <property type="entry name" value="RNase_H-like_dom_plant"/>
</dbReference>
<dbReference type="EMBL" id="LXQA010078807">
    <property type="protein sequence ID" value="MCI11085.1"/>
    <property type="molecule type" value="Genomic_DNA"/>
</dbReference>
<accession>A0A392PJK2</accession>
<dbReference type="Pfam" id="PF13456">
    <property type="entry name" value="RVT_3"/>
    <property type="match status" value="1"/>
</dbReference>
<dbReference type="PROSITE" id="PS50879">
    <property type="entry name" value="RNASE_H_1"/>
    <property type="match status" value="1"/>
</dbReference>
<name>A0A392PJK2_9FABA</name>
<protein>
    <submittedName>
        <fullName evidence="2">Ribonuclease H protein</fullName>
    </submittedName>
</protein>
<dbReference type="InterPro" id="IPR036397">
    <property type="entry name" value="RNaseH_sf"/>
</dbReference>
<sequence>MVQTLRPTNKHHVIRQVRWHPPPEGFIKMNVDESSIGNPGNAGFRGLLRNDRGNWIHGFSGSCGRASNLLTELSAIWSGLQLAWDLGYRSIVLESDSQAALDLISIMTSIPIFL</sequence>
<dbReference type="GO" id="GO:0004523">
    <property type="term" value="F:RNA-DNA hybrid ribonuclease activity"/>
    <property type="evidence" value="ECO:0007669"/>
    <property type="project" value="InterPro"/>
</dbReference>
<evidence type="ECO:0000313" key="2">
    <source>
        <dbReference type="EMBL" id="MCI11085.1"/>
    </source>
</evidence>
<dbReference type="InterPro" id="IPR012337">
    <property type="entry name" value="RNaseH-like_sf"/>
</dbReference>
<dbReference type="PANTHER" id="PTHR47723:SF19">
    <property type="entry name" value="POLYNUCLEOTIDYL TRANSFERASE, RIBONUCLEASE H-LIKE SUPERFAMILY PROTEIN"/>
    <property type="match status" value="1"/>
</dbReference>
<dbReference type="InterPro" id="IPR002156">
    <property type="entry name" value="RNaseH_domain"/>
</dbReference>
<evidence type="ECO:0000259" key="1">
    <source>
        <dbReference type="PROSITE" id="PS50879"/>
    </source>
</evidence>
<dbReference type="AlphaFoldDB" id="A0A392PJK2"/>
<feature type="domain" description="RNase H type-1" evidence="1">
    <location>
        <begin position="23"/>
        <end position="114"/>
    </location>
</feature>
<organism evidence="2 3">
    <name type="scientific">Trifolium medium</name>
    <dbReference type="NCBI Taxonomy" id="97028"/>
    <lineage>
        <taxon>Eukaryota</taxon>
        <taxon>Viridiplantae</taxon>
        <taxon>Streptophyta</taxon>
        <taxon>Embryophyta</taxon>
        <taxon>Tracheophyta</taxon>
        <taxon>Spermatophyta</taxon>
        <taxon>Magnoliopsida</taxon>
        <taxon>eudicotyledons</taxon>
        <taxon>Gunneridae</taxon>
        <taxon>Pentapetalae</taxon>
        <taxon>rosids</taxon>
        <taxon>fabids</taxon>
        <taxon>Fabales</taxon>
        <taxon>Fabaceae</taxon>
        <taxon>Papilionoideae</taxon>
        <taxon>50 kb inversion clade</taxon>
        <taxon>NPAAA clade</taxon>
        <taxon>Hologalegina</taxon>
        <taxon>IRL clade</taxon>
        <taxon>Trifolieae</taxon>
        <taxon>Trifolium</taxon>
    </lineage>
</organism>
<evidence type="ECO:0000313" key="3">
    <source>
        <dbReference type="Proteomes" id="UP000265520"/>
    </source>
</evidence>
<dbReference type="PANTHER" id="PTHR47723">
    <property type="entry name" value="OS05G0353850 PROTEIN"/>
    <property type="match status" value="1"/>
</dbReference>
<dbReference type="GO" id="GO:0003676">
    <property type="term" value="F:nucleic acid binding"/>
    <property type="evidence" value="ECO:0007669"/>
    <property type="project" value="InterPro"/>
</dbReference>
<dbReference type="Proteomes" id="UP000265520">
    <property type="component" value="Unassembled WGS sequence"/>
</dbReference>
<reference evidence="2 3" key="1">
    <citation type="journal article" date="2018" name="Front. Plant Sci.">
        <title>Red Clover (Trifolium pratense) and Zigzag Clover (T. medium) - A Picture of Genomic Similarities and Differences.</title>
        <authorList>
            <person name="Dluhosova J."/>
            <person name="Istvanek J."/>
            <person name="Nedelnik J."/>
            <person name="Repkova J."/>
        </authorList>
    </citation>
    <scope>NUCLEOTIDE SEQUENCE [LARGE SCALE GENOMIC DNA]</scope>
    <source>
        <strain evidence="3">cv. 10/8</strain>
        <tissue evidence="2">Leaf</tissue>
    </source>
</reference>
<keyword evidence="3" id="KW-1185">Reference proteome</keyword>
<proteinExistence type="predicted"/>
<dbReference type="Gene3D" id="3.30.420.10">
    <property type="entry name" value="Ribonuclease H-like superfamily/Ribonuclease H"/>
    <property type="match status" value="1"/>
</dbReference>